<protein>
    <recommendedName>
        <fullName evidence="4">Lipoprotein</fullName>
    </recommendedName>
</protein>
<dbReference type="EMBL" id="JABWGV010000002">
    <property type="protein sequence ID" value="NVD44550.1"/>
    <property type="molecule type" value="Genomic_DNA"/>
</dbReference>
<feature type="compositionally biased region" description="Basic and acidic residues" evidence="1">
    <location>
        <begin position="37"/>
        <end position="53"/>
    </location>
</feature>
<evidence type="ECO:0008006" key="4">
    <source>
        <dbReference type="Google" id="ProtNLM"/>
    </source>
</evidence>
<name>A0A850H1Y3_9SPHN</name>
<feature type="region of interest" description="Disordered" evidence="1">
    <location>
        <begin position="37"/>
        <end position="73"/>
    </location>
</feature>
<sequence length="73" mass="7924">MRRAGVMLTLLLALAGCKSEPDFDERYEKAQKEIEQTAREIERDLEKARKDAAKASPSATPEAEEGSAADAAS</sequence>
<evidence type="ECO:0000313" key="3">
    <source>
        <dbReference type="Proteomes" id="UP000561438"/>
    </source>
</evidence>
<keyword evidence="3" id="KW-1185">Reference proteome</keyword>
<dbReference type="Proteomes" id="UP000561438">
    <property type="component" value="Unassembled WGS sequence"/>
</dbReference>
<evidence type="ECO:0000256" key="1">
    <source>
        <dbReference type="SAM" id="MobiDB-lite"/>
    </source>
</evidence>
<evidence type="ECO:0000313" key="2">
    <source>
        <dbReference type="EMBL" id="NVD44550.1"/>
    </source>
</evidence>
<comment type="caution">
    <text evidence="2">The sequence shown here is derived from an EMBL/GenBank/DDBJ whole genome shotgun (WGS) entry which is preliminary data.</text>
</comment>
<dbReference type="PROSITE" id="PS51257">
    <property type="entry name" value="PROKAR_LIPOPROTEIN"/>
    <property type="match status" value="1"/>
</dbReference>
<dbReference type="AlphaFoldDB" id="A0A850H1Y3"/>
<dbReference type="RefSeq" id="WP_176266873.1">
    <property type="nucleotide sequence ID" value="NZ_JABWGV010000002.1"/>
</dbReference>
<gene>
    <name evidence="2" type="ORF">HUV48_05900</name>
</gene>
<reference evidence="2 3" key="1">
    <citation type="submission" date="2020-06" db="EMBL/GenBank/DDBJ databases">
        <title>Altererythrobacter sp. HHU K3-1.</title>
        <authorList>
            <person name="Zhang D."/>
            <person name="Xue H."/>
        </authorList>
    </citation>
    <scope>NUCLEOTIDE SEQUENCE [LARGE SCALE GENOMIC DNA]</scope>
    <source>
        <strain evidence="2 3">HHU K3-1</strain>
    </source>
</reference>
<accession>A0A850H1Y3</accession>
<organism evidence="2 3">
    <name type="scientific">Qipengyuania atrilutea</name>
    <dbReference type="NCBI Taxonomy" id="2744473"/>
    <lineage>
        <taxon>Bacteria</taxon>
        <taxon>Pseudomonadati</taxon>
        <taxon>Pseudomonadota</taxon>
        <taxon>Alphaproteobacteria</taxon>
        <taxon>Sphingomonadales</taxon>
        <taxon>Erythrobacteraceae</taxon>
        <taxon>Qipengyuania</taxon>
    </lineage>
</organism>
<proteinExistence type="predicted"/>